<protein>
    <submittedName>
        <fullName evidence="2">Glycosyltransferase</fullName>
    </submittedName>
</protein>
<dbReference type="InterPro" id="IPR029044">
    <property type="entry name" value="Nucleotide-diphossugar_trans"/>
</dbReference>
<gene>
    <name evidence="2" type="ORF">HC176_06065</name>
</gene>
<keyword evidence="3" id="KW-1185">Reference proteome</keyword>
<dbReference type="SUPFAM" id="SSF53448">
    <property type="entry name" value="Nucleotide-diphospho-sugar transferases"/>
    <property type="match status" value="1"/>
</dbReference>
<dbReference type="Pfam" id="PF00535">
    <property type="entry name" value="Glycos_transf_2"/>
    <property type="match status" value="1"/>
</dbReference>
<evidence type="ECO:0000313" key="3">
    <source>
        <dbReference type="Proteomes" id="UP000760545"/>
    </source>
</evidence>
<proteinExistence type="predicted"/>
<dbReference type="Gene3D" id="3.90.550.10">
    <property type="entry name" value="Spore Coat Polysaccharide Biosynthesis Protein SpsA, Chain A"/>
    <property type="match status" value="1"/>
</dbReference>
<sequence length="512" mass="59914">MIVLVHENNRPLQVLDASLNELKFSVEPSIMETMFALAKTFPDDIIMWCYKTYVKYINTSEISNIFYHKQIMASFSVCKTSYIPKAIGFIDQSVFVNVKYDVRYPTWLMSSDIGGVSAEFLNATNGIKSCQNFDYFLNSLAKLAMPKGLFCYSEPKFLKELPGHGIQTKKASTGELFQFAKQHYKWVWTYMLLLCQIIYHKRITFFSFVRSLFYKKRSVTFQSLEIQSSKVVVNKKEIDVVIPTIGRKQYLYDVLKDLAVQTLLPKNVIVVEQNPSEKSVSELNFLTEDDWPFKIKHVFTHQTGACNARNIALDLVESEWVFLNDDDNRFEVHLLKSVFEKIEQYGVDVLTTEYLQKGETLPRQYNYTHQTGIFGSGCSVVKTESLKDIRFNMALEFGYGEDTDFGRQLRNSGNDVIFFPDLKIVHLKAPMGGFRTKFFHPWEKEKEQPKPSPTVMYVRKKFYTDEQFLGFKCISFFRYYSQQKNKNPFSYFSKFIRDWKLSIFWADKLEQH</sequence>
<organism evidence="2 3">
    <name type="scientific">Tamlana crocina</name>
    <dbReference type="NCBI Taxonomy" id="393006"/>
    <lineage>
        <taxon>Bacteria</taxon>
        <taxon>Pseudomonadati</taxon>
        <taxon>Bacteroidota</taxon>
        <taxon>Flavobacteriia</taxon>
        <taxon>Flavobacteriales</taxon>
        <taxon>Flavobacteriaceae</taxon>
        <taxon>Tamlana</taxon>
    </lineage>
</organism>
<evidence type="ECO:0000259" key="1">
    <source>
        <dbReference type="Pfam" id="PF00535"/>
    </source>
</evidence>
<evidence type="ECO:0000313" key="2">
    <source>
        <dbReference type="EMBL" id="NJX15051.1"/>
    </source>
</evidence>
<dbReference type="PANTHER" id="PTHR43685:SF2">
    <property type="entry name" value="GLYCOSYLTRANSFERASE 2-LIKE DOMAIN-CONTAINING PROTEIN"/>
    <property type="match status" value="1"/>
</dbReference>
<name>A0ABX1DCW5_9FLAO</name>
<dbReference type="InterPro" id="IPR001173">
    <property type="entry name" value="Glyco_trans_2-like"/>
</dbReference>
<dbReference type="RefSeq" id="WP_167917289.1">
    <property type="nucleotide sequence ID" value="NZ_JAAVJS010000006.1"/>
</dbReference>
<dbReference type="Proteomes" id="UP000760545">
    <property type="component" value="Unassembled WGS sequence"/>
</dbReference>
<dbReference type="EMBL" id="JAAVJS010000006">
    <property type="protein sequence ID" value="NJX15051.1"/>
    <property type="molecule type" value="Genomic_DNA"/>
</dbReference>
<comment type="caution">
    <text evidence="2">The sequence shown here is derived from an EMBL/GenBank/DDBJ whole genome shotgun (WGS) entry which is preliminary data.</text>
</comment>
<accession>A0ABX1DCW5</accession>
<reference evidence="2 3" key="1">
    <citation type="submission" date="2020-03" db="EMBL/GenBank/DDBJ databases">
        <title>Tamlana sp. nov, isolated from XXX.</title>
        <authorList>
            <person name="Cao W.R."/>
        </authorList>
    </citation>
    <scope>NUCLEOTIDE SEQUENCE [LARGE SCALE GENOMIC DNA]</scope>
    <source>
        <strain evidence="2 3">HST1-43</strain>
    </source>
</reference>
<dbReference type="CDD" id="cd00761">
    <property type="entry name" value="Glyco_tranf_GTA_type"/>
    <property type="match status" value="1"/>
</dbReference>
<dbReference type="PANTHER" id="PTHR43685">
    <property type="entry name" value="GLYCOSYLTRANSFERASE"/>
    <property type="match status" value="1"/>
</dbReference>
<dbReference type="InterPro" id="IPR050834">
    <property type="entry name" value="Glycosyltransf_2"/>
</dbReference>
<feature type="domain" description="Glycosyltransferase 2-like" evidence="1">
    <location>
        <begin position="240"/>
        <end position="359"/>
    </location>
</feature>